<evidence type="ECO:0000259" key="1">
    <source>
        <dbReference type="Pfam" id="PF07727"/>
    </source>
</evidence>
<evidence type="ECO:0000313" key="2">
    <source>
        <dbReference type="EMBL" id="RVW68263.1"/>
    </source>
</evidence>
<dbReference type="EMBL" id="QGNW01000541">
    <property type="protein sequence ID" value="RVW68263.1"/>
    <property type="molecule type" value="Genomic_DNA"/>
</dbReference>
<evidence type="ECO:0000313" key="3">
    <source>
        <dbReference type="Proteomes" id="UP000288805"/>
    </source>
</evidence>
<accession>A0A438G7R9</accession>
<sequence length="194" mass="22425">MDLPPGFEDNGRNNLVCKLKRSLYGLKQSPKVWFKRFTRTVKGHDFTQGQIDHTLLFRHSSNGKISILIAYVDDIILTGNDLEEMERLQGVMAREFEIKDLEPLRHFLGMEVARTRKGIVVSQKKYTLDLLKETRMLGYKPVDTPIDQNKKNKTGTPVDKGGYQRLVGNLLLVLRGHRITLEEDLVFWKEERNG</sequence>
<proteinExistence type="predicted"/>
<dbReference type="Pfam" id="PF07727">
    <property type="entry name" value="RVT_2"/>
    <property type="match status" value="1"/>
</dbReference>
<dbReference type="InterPro" id="IPR013103">
    <property type="entry name" value="RVT_2"/>
</dbReference>
<dbReference type="Proteomes" id="UP000288805">
    <property type="component" value="Unassembled WGS sequence"/>
</dbReference>
<gene>
    <name evidence="2" type="primary">RE1_2481</name>
    <name evidence="2" type="ORF">CK203_063574</name>
</gene>
<protein>
    <submittedName>
        <fullName evidence="2">Retrovirus-related Pol polyprotein from transposon RE1</fullName>
    </submittedName>
</protein>
<dbReference type="SUPFAM" id="SSF56672">
    <property type="entry name" value="DNA/RNA polymerases"/>
    <property type="match status" value="1"/>
</dbReference>
<comment type="caution">
    <text evidence="2">The sequence shown here is derived from an EMBL/GenBank/DDBJ whole genome shotgun (WGS) entry which is preliminary data.</text>
</comment>
<dbReference type="InterPro" id="IPR043502">
    <property type="entry name" value="DNA/RNA_pol_sf"/>
</dbReference>
<reference evidence="2 3" key="1">
    <citation type="journal article" date="2018" name="PLoS Genet.">
        <title>Population sequencing reveals clonal diversity and ancestral inbreeding in the grapevine cultivar Chardonnay.</title>
        <authorList>
            <person name="Roach M.J."/>
            <person name="Johnson D.L."/>
            <person name="Bohlmann J."/>
            <person name="van Vuuren H.J."/>
            <person name="Jones S.J."/>
            <person name="Pretorius I.S."/>
            <person name="Schmidt S.A."/>
            <person name="Borneman A.R."/>
        </authorList>
    </citation>
    <scope>NUCLEOTIDE SEQUENCE [LARGE SCALE GENOMIC DNA]</scope>
    <source>
        <strain evidence="3">cv. Chardonnay</strain>
        <tissue evidence="2">Leaf</tissue>
    </source>
</reference>
<feature type="domain" description="Reverse transcriptase Ty1/copia-type" evidence="1">
    <location>
        <begin position="3"/>
        <end position="146"/>
    </location>
</feature>
<dbReference type="AlphaFoldDB" id="A0A438G7R9"/>
<organism evidence="2 3">
    <name type="scientific">Vitis vinifera</name>
    <name type="common">Grape</name>
    <dbReference type="NCBI Taxonomy" id="29760"/>
    <lineage>
        <taxon>Eukaryota</taxon>
        <taxon>Viridiplantae</taxon>
        <taxon>Streptophyta</taxon>
        <taxon>Embryophyta</taxon>
        <taxon>Tracheophyta</taxon>
        <taxon>Spermatophyta</taxon>
        <taxon>Magnoliopsida</taxon>
        <taxon>eudicotyledons</taxon>
        <taxon>Gunneridae</taxon>
        <taxon>Pentapetalae</taxon>
        <taxon>rosids</taxon>
        <taxon>Vitales</taxon>
        <taxon>Vitaceae</taxon>
        <taxon>Viteae</taxon>
        <taxon>Vitis</taxon>
    </lineage>
</organism>
<name>A0A438G7R9_VITVI</name>